<dbReference type="Gene3D" id="1.10.510.10">
    <property type="entry name" value="Transferase(Phosphotransferase) domain 1"/>
    <property type="match status" value="1"/>
</dbReference>
<keyword evidence="5" id="KW-0067">ATP-binding</keyword>
<gene>
    <name evidence="8" type="ORF">KSB_91210</name>
</gene>
<comment type="caution">
    <text evidence="8">The sequence shown here is derived from an EMBL/GenBank/DDBJ whole genome shotgun (WGS) entry which is preliminary data.</text>
</comment>
<accession>A0ABQ3V6R1</accession>
<evidence type="ECO:0000259" key="7">
    <source>
        <dbReference type="PROSITE" id="PS50011"/>
    </source>
</evidence>
<dbReference type="PROSITE" id="PS50005">
    <property type="entry name" value="TPR"/>
    <property type="match status" value="1"/>
</dbReference>
<dbReference type="PANTHER" id="PTHR43289:SF6">
    <property type="entry name" value="SERINE_THREONINE-PROTEIN KINASE NEKL-3"/>
    <property type="match status" value="1"/>
</dbReference>
<keyword evidence="9" id="KW-1185">Reference proteome</keyword>
<dbReference type="PANTHER" id="PTHR43289">
    <property type="entry name" value="MITOGEN-ACTIVATED PROTEIN KINASE KINASE KINASE 20-RELATED"/>
    <property type="match status" value="1"/>
</dbReference>
<evidence type="ECO:0000256" key="6">
    <source>
        <dbReference type="PROSITE-ProRule" id="PRU00339"/>
    </source>
</evidence>
<evidence type="ECO:0000256" key="4">
    <source>
        <dbReference type="ARBA" id="ARBA00022777"/>
    </source>
</evidence>
<proteinExistence type="predicted"/>
<dbReference type="CDD" id="cd14014">
    <property type="entry name" value="STKc_PknB_like"/>
    <property type="match status" value="1"/>
</dbReference>
<dbReference type="RefSeq" id="WP_201376720.1">
    <property type="nucleotide sequence ID" value="NZ_BNJG01000006.1"/>
</dbReference>
<dbReference type="InterPro" id="IPR011009">
    <property type="entry name" value="Kinase-like_dom_sf"/>
</dbReference>
<dbReference type="EMBL" id="BNJG01000006">
    <property type="protein sequence ID" value="GHO60646.1"/>
    <property type="molecule type" value="Genomic_DNA"/>
</dbReference>
<dbReference type="SUPFAM" id="SSF48452">
    <property type="entry name" value="TPR-like"/>
    <property type="match status" value="1"/>
</dbReference>
<dbReference type="InterPro" id="IPR011990">
    <property type="entry name" value="TPR-like_helical_dom_sf"/>
</dbReference>
<evidence type="ECO:0000313" key="8">
    <source>
        <dbReference type="EMBL" id="GHO60646.1"/>
    </source>
</evidence>
<dbReference type="SMART" id="SM00028">
    <property type="entry name" value="TPR"/>
    <property type="match status" value="1"/>
</dbReference>
<evidence type="ECO:0000313" key="9">
    <source>
        <dbReference type="Proteomes" id="UP000654345"/>
    </source>
</evidence>
<dbReference type="Pfam" id="PF00069">
    <property type="entry name" value="Pkinase"/>
    <property type="match status" value="1"/>
</dbReference>
<dbReference type="EC" id="2.7.11.1" evidence="1"/>
<reference evidence="8 9" key="1">
    <citation type="journal article" date="2021" name="Int. J. Syst. Evol. Microbiol.">
        <title>Reticulibacter mediterranei gen. nov., sp. nov., within the new family Reticulibacteraceae fam. nov., and Ktedonospora formicarum gen. nov., sp. nov., Ktedonobacter robiniae sp. nov., Dictyobacter formicarum sp. nov. and Dictyobacter arantiisoli sp. nov., belonging to the class Ktedonobacteria.</title>
        <authorList>
            <person name="Yabe S."/>
            <person name="Zheng Y."/>
            <person name="Wang C.M."/>
            <person name="Sakai Y."/>
            <person name="Abe K."/>
            <person name="Yokota A."/>
            <person name="Donadio S."/>
            <person name="Cavaletti L."/>
            <person name="Monciardini P."/>
        </authorList>
    </citation>
    <scope>NUCLEOTIDE SEQUENCE [LARGE SCALE GENOMIC DNA]</scope>
    <source>
        <strain evidence="8 9">SOSP1-30</strain>
    </source>
</reference>
<evidence type="ECO:0000256" key="3">
    <source>
        <dbReference type="ARBA" id="ARBA00022741"/>
    </source>
</evidence>
<dbReference type="Gene3D" id="1.25.40.10">
    <property type="entry name" value="Tetratricopeptide repeat domain"/>
    <property type="match status" value="1"/>
</dbReference>
<keyword evidence="3" id="KW-0547">Nucleotide-binding</keyword>
<keyword evidence="4" id="KW-0418">Kinase</keyword>
<feature type="repeat" description="TPR" evidence="6">
    <location>
        <begin position="303"/>
        <end position="336"/>
    </location>
</feature>
<keyword evidence="6" id="KW-0802">TPR repeat</keyword>
<keyword evidence="2" id="KW-0808">Transferase</keyword>
<evidence type="ECO:0000256" key="2">
    <source>
        <dbReference type="ARBA" id="ARBA00022679"/>
    </source>
</evidence>
<feature type="domain" description="Protein kinase" evidence="7">
    <location>
        <begin position="15"/>
        <end position="280"/>
    </location>
</feature>
<dbReference type="Proteomes" id="UP000654345">
    <property type="component" value="Unassembled WGS sequence"/>
</dbReference>
<name>A0ABQ3V6R1_9CHLR</name>
<dbReference type="SMART" id="SM00220">
    <property type="entry name" value="S_TKc"/>
    <property type="match status" value="1"/>
</dbReference>
<evidence type="ECO:0000256" key="5">
    <source>
        <dbReference type="ARBA" id="ARBA00022840"/>
    </source>
</evidence>
<dbReference type="PROSITE" id="PS50293">
    <property type="entry name" value="TPR_REGION"/>
    <property type="match status" value="1"/>
</dbReference>
<dbReference type="PROSITE" id="PS00108">
    <property type="entry name" value="PROTEIN_KINASE_ST"/>
    <property type="match status" value="1"/>
</dbReference>
<dbReference type="InterPro" id="IPR019734">
    <property type="entry name" value="TPR_rpt"/>
</dbReference>
<dbReference type="SUPFAM" id="SSF56112">
    <property type="entry name" value="Protein kinase-like (PK-like)"/>
    <property type="match status" value="1"/>
</dbReference>
<dbReference type="PROSITE" id="PS50011">
    <property type="entry name" value="PROTEIN_KINASE_DOM"/>
    <property type="match status" value="1"/>
</dbReference>
<dbReference type="Pfam" id="PF13414">
    <property type="entry name" value="TPR_11"/>
    <property type="match status" value="1"/>
</dbReference>
<organism evidence="8 9">
    <name type="scientific">Ktedonobacter robiniae</name>
    <dbReference type="NCBI Taxonomy" id="2778365"/>
    <lineage>
        <taxon>Bacteria</taxon>
        <taxon>Bacillati</taxon>
        <taxon>Chloroflexota</taxon>
        <taxon>Ktedonobacteria</taxon>
        <taxon>Ktedonobacterales</taxon>
        <taxon>Ktedonobacteraceae</taxon>
        <taxon>Ktedonobacter</taxon>
    </lineage>
</organism>
<sequence length="346" mass="38543">MPHDSSFIGRQIGNYTLLAKVQSGSFGSVFRAQHTIFDDDPPVALKLLHMHLTSPQEREGFLQEAKLLRKLRHPFILPIIDAGIYEGQPYLSTEFATGGSLSERIRAQAERPFPLHESLQWISQMGQGLAYAHQHAVMHRDLKPANILFNSRGEALLADFGIAVVLETSSTRNIGELSGTPAYMAPEQYQGYVGPRSDQYALACIAYELLTGHRLFDLEAPSIAAFQYHHINVQPTAPHVYNAALPPECEFALLKALAKTRDQRYPDVATFLEALCSPLQDLPTVVPGGQQAHPSTQVSQMSARDYKQQGFEHFKNARYEEALEAYEEAIRLDPNFAEAYFAKGAC</sequence>
<dbReference type="Gene3D" id="3.30.200.20">
    <property type="entry name" value="Phosphorylase Kinase, domain 1"/>
    <property type="match status" value="1"/>
</dbReference>
<dbReference type="InterPro" id="IPR000719">
    <property type="entry name" value="Prot_kinase_dom"/>
</dbReference>
<evidence type="ECO:0000256" key="1">
    <source>
        <dbReference type="ARBA" id="ARBA00012513"/>
    </source>
</evidence>
<dbReference type="InterPro" id="IPR008271">
    <property type="entry name" value="Ser/Thr_kinase_AS"/>
</dbReference>
<protein>
    <recommendedName>
        <fullName evidence="1">non-specific serine/threonine protein kinase</fullName>
        <ecNumber evidence="1">2.7.11.1</ecNumber>
    </recommendedName>
</protein>